<evidence type="ECO:0000256" key="10">
    <source>
        <dbReference type="ARBA" id="ARBA00022729"/>
    </source>
</evidence>
<dbReference type="RefSeq" id="WP_083587746.1">
    <property type="nucleotide sequence ID" value="NZ_LT670849.1"/>
</dbReference>
<keyword evidence="6" id="KW-0964">Secreted</keyword>
<keyword evidence="12" id="KW-0256">Endoplasmic reticulum</keyword>
<reference evidence="24" key="1">
    <citation type="submission" date="2016-11" db="EMBL/GenBank/DDBJ databases">
        <authorList>
            <person name="Varghese N."/>
            <person name="Submissions S."/>
        </authorList>
    </citation>
    <scope>NUCLEOTIDE SEQUENCE [LARGE SCALE GENOMIC DNA]</scope>
    <source>
        <strain evidence="24">GAS401</strain>
    </source>
</reference>
<dbReference type="Gene3D" id="3.40.630.10">
    <property type="entry name" value="Zn peptidases"/>
    <property type="match status" value="1"/>
</dbReference>
<evidence type="ECO:0000256" key="13">
    <source>
        <dbReference type="ARBA" id="ARBA00022833"/>
    </source>
</evidence>
<keyword evidence="7" id="KW-0121">Carboxypeptidase</keyword>
<evidence type="ECO:0000256" key="17">
    <source>
        <dbReference type="ARBA" id="ARBA00023180"/>
    </source>
</evidence>
<evidence type="ECO:0000256" key="8">
    <source>
        <dbReference type="ARBA" id="ARBA00022670"/>
    </source>
</evidence>
<keyword evidence="24" id="KW-1185">Reference proteome</keyword>
<dbReference type="PANTHER" id="PTHR12053:SF3">
    <property type="entry name" value="CARBOXYPEPTIDASE Q"/>
    <property type="match status" value="1"/>
</dbReference>
<dbReference type="GO" id="GO:0070573">
    <property type="term" value="F:metallodipeptidase activity"/>
    <property type="evidence" value="ECO:0007669"/>
    <property type="project" value="InterPro"/>
</dbReference>
<evidence type="ECO:0000256" key="15">
    <source>
        <dbReference type="ARBA" id="ARBA00023049"/>
    </source>
</evidence>
<keyword evidence="15" id="KW-0482">Metalloprotease</keyword>
<evidence type="ECO:0000256" key="20">
    <source>
        <dbReference type="ARBA" id="ARBA00033328"/>
    </source>
</evidence>
<dbReference type="SUPFAM" id="SSF53187">
    <property type="entry name" value="Zn-dependent exopeptidases"/>
    <property type="match status" value="1"/>
</dbReference>
<evidence type="ECO:0000256" key="6">
    <source>
        <dbReference type="ARBA" id="ARBA00022525"/>
    </source>
</evidence>
<evidence type="ECO:0000256" key="7">
    <source>
        <dbReference type="ARBA" id="ARBA00022645"/>
    </source>
</evidence>
<evidence type="ECO:0000256" key="9">
    <source>
        <dbReference type="ARBA" id="ARBA00022723"/>
    </source>
</evidence>
<dbReference type="InterPro" id="IPR039866">
    <property type="entry name" value="CPQ"/>
</dbReference>
<dbReference type="InterPro" id="IPR007484">
    <property type="entry name" value="Peptidase_M28"/>
</dbReference>
<keyword evidence="13" id="KW-0862">Zinc</keyword>
<evidence type="ECO:0000256" key="12">
    <source>
        <dbReference type="ARBA" id="ARBA00022824"/>
    </source>
</evidence>
<dbReference type="SUPFAM" id="SSF52025">
    <property type="entry name" value="PA domain"/>
    <property type="match status" value="1"/>
</dbReference>
<sequence length="513" mass="56369">MKRLVIVAMLLFGAATPCLAQVQSEGLTRDKSAPPVKKLYEDDLRLPDDADKLFLPDDAYLRWPLPPGEEAYADIDGLKMKKQIPDIVAISRKSRDDGNQFWGRIAGMPSDRMIQDWVAGEFKAIGLEQVRRQEIDMSPLWYPNSWDASFVVGDAVTPLKSTFPITDTVGTSGKTVEAQAVWLGLGTLADFRDRDIRGKAVLLYSNPTPGGRDHIARWSGSMMRANTAGAAMVLIVMDIPGNVTTEPEAGAGTTVPTLTISMKEGTAIREAIEAGKDVTLRLRADIEHKSGLKTANVWGVLPGMTDENILVMAHTDAMFDGALDNASGIVMLLEIARHYAALPKEQRRRTITFVTTPDHHHGASGIKWINQNMRGFLDKTALIVNCEHPSQTQTYRLGAGIMTSTETSARRWFVSGSETLRRVVLSSMKEFGVAVYARPEGRPGGELQHIYTRAPGFHVIDHIFYHSDADTVDLVPAWGIEAVARAYLKVIDTANRMEISELSASRTTGESPK</sequence>
<evidence type="ECO:0000313" key="23">
    <source>
        <dbReference type="EMBL" id="SHN82138.1"/>
    </source>
</evidence>
<proteinExistence type="predicted"/>
<evidence type="ECO:0000259" key="22">
    <source>
        <dbReference type="Pfam" id="PF04389"/>
    </source>
</evidence>
<comment type="subunit">
    <text evidence="19">Homodimer. The monomeric form is inactive while the homodimer is active.</text>
</comment>
<keyword evidence="8" id="KW-0645">Protease</keyword>
<keyword evidence="18" id="KW-0458">Lysosome</keyword>
<feature type="chain" id="PRO_5012478218" description="Carboxypeptidase Q" evidence="21">
    <location>
        <begin position="21"/>
        <end position="513"/>
    </location>
</feature>
<evidence type="ECO:0000256" key="16">
    <source>
        <dbReference type="ARBA" id="ARBA00023145"/>
    </source>
</evidence>
<dbReference type="Pfam" id="PF04389">
    <property type="entry name" value="Peptidase_M28"/>
    <property type="match status" value="1"/>
</dbReference>
<evidence type="ECO:0000256" key="3">
    <source>
        <dbReference type="ARBA" id="ARBA00004555"/>
    </source>
</evidence>
<dbReference type="PANTHER" id="PTHR12053">
    <property type="entry name" value="PROTEASE FAMILY M28 PLASMA GLUTAMATE CARBOXYPEPTIDASE-RELATED"/>
    <property type="match status" value="1"/>
</dbReference>
<dbReference type="EMBL" id="LT670849">
    <property type="protein sequence ID" value="SHN82138.1"/>
    <property type="molecule type" value="Genomic_DNA"/>
</dbReference>
<evidence type="ECO:0000256" key="2">
    <source>
        <dbReference type="ARBA" id="ARBA00004371"/>
    </source>
</evidence>
<dbReference type="InterPro" id="IPR046450">
    <property type="entry name" value="PA_dom_sf"/>
</dbReference>
<evidence type="ECO:0000256" key="21">
    <source>
        <dbReference type="SAM" id="SignalP"/>
    </source>
</evidence>
<keyword evidence="11" id="KW-0378">Hydrolase</keyword>
<evidence type="ECO:0000256" key="4">
    <source>
        <dbReference type="ARBA" id="ARBA00004613"/>
    </source>
</evidence>
<keyword evidence="17" id="KW-0325">Glycoprotein</keyword>
<feature type="domain" description="Peptidase M28" evidence="22">
    <location>
        <begin position="296"/>
        <end position="388"/>
    </location>
</feature>
<accession>A0A1M7UGM3</accession>
<dbReference type="OrthoDB" id="9769665at2"/>
<dbReference type="GO" id="GO:0005576">
    <property type="term" value="C:extracellular region"/>
    <property type="evidence" value="ECO:0007669"/>
    <property type="project" value="UniProtKB-SubCell"/>
</dbReference>
<name>A0A1M7UGM3_9BRAD</name>
<keyword evidence="16" id="KW-0865">Zymogen</keyword>
<evidence type="ECO:0000256" key="1">
    <source>
        <dbReference type="ARBA" id="ARBA00004240"/>
    </source>
</evidence>
<organism evidence="23 24">
    <name type="scientific">Bradyrhizobium erythrophlei</name>
    <dbReference type="NCBI Taxonomy" id="1437360"/>
    <lineage>
        <taxon>Bacteria</taxon>
        <taxon>Pseudomonadati</taxon>
        <taxon>Pseudomonadota</taxon>
        <taxon>Alphaproteobacteria</taxon>
        <taxon>Hyphomicrobiales</taxon>
        <taxon>Nitrobacteraceae</taxon>
        <taxon>Bradyrhizobium</taxon>
    </lineage>
</organism>
<comment type="subcellular location">
    <subcellularLocation>
        <location evidence="1">Endoplasmic reticulum</location>
    </subcellularLocation>
    <subcellularLocation>
        <location evidence="3">Golgi apparatus</location>
    </subcellularLocation>
    <subcellularLocation>
        <location evidence="2">Lysosome</location>
    </subcellularLocation>
    <subcellularLocation>
        <location evidence="4">Secreted</location>
    </subcellularLocation>
</comment>
<evidence type="ECO:0000256" key="11">
    <source>
        <dbReference type="ARBA" id="ARBA00022801"/>
    </source>
</evidence>
<dbReference type="GO" id="GO:0006508">
    <property type="term" value="P:proteolysis"/>
    <property type="evidence" value="ECO:0007669"/>
    <property type="project" value="UniProtKB-KW"/>
</dbReference>
<evidence type="ECO:0000256" key="19">
    <source>
        <dbReference type="ARBA" id="ARBA00025833"/>
    </source>
</evidence>
<dbReference type="AlphaFoldDB" id="A0A1M7UGM3"/>
<evidence type="ECO:0000313" key="24">
    <source>
        <dbReference type="Proteomes" id="UP000184096"/>
    </source>
</evidence>
<keyword evidence="14" id="KW-0333">Golgi apparatus</keyword>
<dbReference type="GO" id="GO:0046872">
    <property type="term" value="F:metal ion binding"/>
    <property type="evidence" value="ECO:0007669"/>
    <property type="project" value="UniProtKB-KW"/>
</dbReference>
<gene>
    <name evidence="23" type="ORF">SAMN05444170_5020</name>
</gene>
<keyword evidence="10 21" id="KW-0732">Signal</keyword>
<evidence type="ECO:0000256" key="18">
    <source>
        <dbReference type="ARBA" id="ARBA00023228"/>
    </source>
</evidence>
<evidence type="ECO:0000256" key="5">
    <source>
        <dbReference type="ARBA" id="ARBA00014116"/>
    </source>
</evidence>
<dbReference type="GO" id="GO:0004180">
    <property type="term" value="F:carboxypeptidase activity"/>
    <property type="evidence" value="ECO:0007669"/>
    <property type="project" value="UniProtKB-KW"/>
</dbReference>
<dbReference type="GO" id="GO:0005764">
    <property type="term" value="C:lysosome"/>
    <property type="evidence" value="ECO:0007669"/>
    <property type="project" value="UniProtKB-SubCell"/>
</dbReference>
<dbReference type="Gene3D" id="3.50.30.30">
    <property type="match status" value="1"/>
</dbReference>
<keyword evidence="9" id="KW-0479">Metal-binding</keyword>
<protein>
    <recommendedName>
        <fullName evidence="5">Carboxypeptidase Q</fullName>
    </recommendedName>
    <alternativeName>
        <fullName evidence="20">Plasma glutamate carboxypeptidase</fullName>
    </alternativeName>
</protein>
<evidence type="ECO:0000256" key="14">
    <source>
        <dbReference type="ARBA" id="ARBA00023034"/>
    </source>
</evidence>
<dbReference type="Proteomes" id="UP000184096">
    <property type="component" value="Chromosome I"/>
</dbReference>
<feature type="signal peptide" evidence="21">
    <location>
        <begin position="1"/>
        <end position="20"/>
    </location>
</feature>